<accession>A0A0F9P540</accession>
<dbReference type="EMBL" id="LAZR01002822">
    <property type="protein sequence ID" value="KKN25179.1"/>
    <property type="molecule type" value="Genomic_DNA"/>
</dbReference>
<organism evidence="2">
    <name type="scientific">marine sediment metagenome</name>
    <dbReference type="NCBI Taxonomy" id="412755"/>
    <lineage>
        <taxon>unclassified sequences</taxon>
        <taxon>metagenomes</taxon>
        <taxon>ecological metagenomes</taxon>
    </lineage>
</organism>
<evidence type="ECO:0000313" key="2">
    <source>
        <dbReference type="EMBL" id="KKN25179.1"/>
    </source>
</evidence>
<dbReference type="Pfam" id="PF09623">
    <property type="entry name" value="Cas_NE0113"/>
    <property type="match status" value="1"/>
</dbReference>
<dbReference type="AlphaFoldDB" id="A0A0F9P540"/>
<reference evidence="2" key="1">
    <citation type="journal article" date="2015" name="Nature">
        <title>Complex archaea that bridge the gap between prokaryotes and eukaryotes.</title>
        <authorList>
            <person name="Spang A."/>
            <person name="Saw J.H."/>
            <person name="Jorgensen S.L."/>
            <person name="Zaremba-Niedzwiedzka K."/>
            <person name="Martijn J."/>
            <person name="Lind A.E."/>
            <person name="van Eijk R."/>
            <person name="Schleper C."/>
            <person name="Guy L."/>
            <person name="Ettema T.J."/>
        </authorList>
    </citation>
    <scope>NUCLEOTIDE SEQUENCE</scope>
</reference>
<name>A0A0F9P540_9ZZZZ</name>
<feature type="domain" description="CRISPR system ring nuclease SSO2081-like" evidence="1">
    <location>
        <begin position="15"/>
        <end position="189"/>
    </location>
</feature>
<sequence>MTKKENILIISLGRTPPVIPETLDALLERNIYIKRTYIVTTSDETILHKCIKMVENDFNKHYLKKNMELKPYSCILGKDDIYTQRDNLELMIKAGSLFKMESNNNIYVSMAGGRKTMSAAMALLAQIYNARAITHVLVSPEIEAKGSIYQLEKMTEAEREKILHPKEKRLILFPVIGISWMLNDIINALKGFQGSIIRKESTEILKINGLIGDNNEPTELGSMLLDLVSDIQNYPEHSSKLPFEKLKLKSNEPHAPKGHRKFVERLSLISFIDSIIGVKFVNSSKTRINEDNSAGEISCQFSDGNKAYVFKIITTAKTKGQNKMVRKYIEPLFHKK</sequence>
<comment type="caution">
    <text evidence="2">The sequence shown here is derived from an EMBL/GenBank/DDBJ whole genome shotgun (WGS) entry which is preliminary data.</text>
</comment>
<dbReference type="InterPro" id="IPR019092">
    <property type="entry name" value="SSO2081-like_dom"/>
</dbReference>
<evidence type="ECO:0000259" key="1">
    <source>
        <dbReference type="Pfam" id="PF09623"/>
    </source>
</evidence>
<protein>
    <recommendedName>
        <fullName evidence="1">CRISPR system ring nuclease SSO2081-like domain-containing protein</fullName>
    </recommendedName>
</protein>
<proteinExistence type="predicted"/>
<gene>
    <name evidence="2" type="ORF">LCGC14_0887390</name>
</gene>